<dbReference type="Proteomes" id="UP001054252">
    <property type="component" value="Unassembled WGS sequence"/>
</dbReference>
<gene>
    <name evidence="1" type="ORF">SLEP1_g27617</name>
</gene>
<accession>A0AAV5JQX1</accession>
<organism evidence="1 2">
    <name type="scientific">Rubroshorea leprosula</name>
    <dbReference type="NCBI Taxonomy" id="152421"/>
    <lineage>
        <taxon>Eukaryota</taxon>
        <taxon>Viridiplantae</taxon>
        <taxon>Streptophyta</taxon>
        <taxon>Embryophyta</taxon>
        <taxon>Tracheophyta</taxon>
        <taxon>Spermatophyta</taxon>
        <taxon>Magnoliopsida</taxon>
        <taxon>eudicotyledons</taxon>
        <taxon>Gunneridae</taxon>
        <taxon>Pentapetalae</taxon>
        <taxon>rosids</taxon>
        <taxon>malvids</taxon>
        <taxon>Malvales</taxon>
        <taxon>Dipterocarpaceae</taxon>
        <taxon>Rubroshorea</taxon>
    </lineage>
</organism>
<protein>
    <submittedName>
        <fullName evidence="1">Uncharacterized protein</fullName>
    </submittedName>
</protein>
<dbReference type="AlphaFoldDB" id="A0AAV5JQX1"/>
<comment type="caution">
    <text evidence="1">The sequence shown here is derived from an EMBL/GenBank/DDBJ whole genome shotgun (WGS) entry which is preliminary data.</text>
</comment>
<keyword evidence="2" id="KW-1185">Reference proteome</keyword>
<proteinExistence type="predicted"/>
<reference evidence="1 2" key="1">
    <citation type="journal article" date="2021" name="Commun. Biol.">
        <title>The genome of Shorea leprosula (Dipterocarpaceae) highlights the ecological relevance of drought in aseasonal tropical rainforests.</title>
        <authorList>
            <person name="Ng K.K.S."/>
            <person name="Kobayashi M.J."/>
            <person name="Fawcett J.A."/>
            <person name="Hatakeyama M."/>
            <person name="Paape T."/>
            <person name="Ng C.H."/>
            <person name="Ang C.C."/>
            <person name="Tnah L.H."/>
            <person name="Lee C.T."/>
            <person name="Nishiyama T."/>
            <person name="Sese J."/>
            <person name="O'Brien M.J."/>
            <person name="Copetti D."/>
            <person name="Mohd Noor M.I."/>
            <person name="Ong R.C."/>
            <person name="Putra M."/>
            <person name="Sireger I.Z."/>
            <person name="Indrioko S."/>
            <person name="Kosugi Y."/>
            <person name="Izuno A."/>
            <person name="Isagi Y."/>
            <person name="Lee S.L."/>
            <person name="Shimizu K.K."/>
        </authorList>
    </citation>
    <scope>NUCLEOTIDE SEQUENCE [LARGE SCALE GENOMIC DNA]</scope>
    <source>
        <strain evidence="1">214</strain>
    </source>
</reference>
<sequence length="33" mass="3715">MPTVSWENICLPKEEGDLAGYKSCNRQAKMEAD</sequence>
<evidence type="ECO:0000313" key="2">
    <source>
        <dbReference type="Proteomes" id="UP001054252"/>
    </source>
</evidence>
<dbReference type="EMBL" id="BPVZ01000047">
    <property type="protein sequence ID" value="GKV17064.1"/>
    <property type="molecule type" value="Genomic_DNA"/>
</dbReference>
<name>A0AAV5JQX1_9ROSI</name>
<evidence type="ECO:0000313" key="1">
    <source>
        <dbReference type="EMBL" id="GKV17064.1"/>
    </source>
</evidence>